<dbReference type="EMBL" id="CP023777">
    <property type="protein sequence ID" value="ATL48851.1"/>
    <property type="molecule type" value="Genomic_DNA"/>
</dbReference>
<feature type="transmembrane region" description="Helical" evidence="1">
    <location>
        <begin position="39"/>
        <end position="58"/>
    </location>
</feature>
<name>A0A291QY59_9BACT</name>
<keyword evidence="3" id="KW-1185">Reference proteome</keyword>
<evidence type="ECO:0000313" key="3">
    <source>
        <dbReference type="Proteomes" id="UP000220133"/>
    </source>
</evidence>
<keyword evidence="1" id="KW-0812">Transmembrane</keyword>
<keyword evidence="1" id="KW-0472">Membrane</keyword>
<organism evidence="2 3">
    <name type="scientific">Chitinophaga caeni</name>
    <dbReference type="NCBI Taxonomy" id="2029983"/>
    <lineage>
        <taxon>Bacteria</taxon>
        <taxon>Pseudomonadati</taxon>
        <taxon>Bacteroidota</taxon>
        <taxon>Chitinophagia</taxon>
        <taxon>Chitinophagales</taxon>
        <taxon>Chitinophagaceae</taxon>
        <taxon>Chitinophaga</taxon>
    </lineage>
</organism>
<evidence type="ECO:0000256" key="1">
    <source>
        <dbReference type="SAM" id="Phobius"/>
    </source>
</evidence>
<reference evidence="2 3" key="1">
    <citation type="submission" date="2017-10" db="EMBL/GenBank/DDBJ databases">
        <title>Paenichitinophaga pekingensis gen. nov., sp. nov., isolated from activated sludge.</title>
        <authorList>
            <person name="Jin D."/>
            <person name="Kong X."/>
            <person name="Deng Y."/>
            <person name="Bai Z."/>
        </authorList>
    </citation>
    <scope>NUCLEOTIDE SEQUENCE [LARGE SCALE GENOMIC DNA]</scope>
    <source>
        <strain evidence="2 3">13</strain>
    </source>
</reference>
<proteinExistence type="predicted"/>
<keyword evidence="1" id="KW-1133">Transmembrane helix</keyword>
<evidence type="ECO:0008006" key="4">
    <source>
        <dbReference type="Google" id="ProtNLM"/>
    </source>
</evidence>
<accession>A0A291QY59</accession>
<sequence length="78" mass="8714">MECNIKNWTLMKWIRLVLGAALLIEGLRAHDVWIGVMGGFLLVMTLANVGCCSMGACSTPRRNTSGKRNENIDYEELK</sequence>
<dbReference type="Proteomes" id="UP000220133">
    <property type="component" value="Chromosome"/>
</dbReference>
<dbReference type="KEGG" id="cbae:COR50_17705"/>
<dbReference type="OrthoDB" id="1049592at2"/>
<dbReference type="RefSeq" id="WP_098195222.1">
    <property type="nucleotide sequence ID" value="NZ_CP023777.1"/>
</dbReference>
<gene>
    <name evidence="2" type="ORF">COR50_17705</name>
</gene>
<dbReference type="AlphaFoldDB" id="A0A291QY59"/>
<evidence type="ECO:0000313" key="2">
    <source>
        <dbReference type="EMBL" id="ATL48851.1"/>
    </source>
</evidence>
<protein>
    <recommendedName>
        <fullName evidence="4">DUF2892 domain-containing protein</fullName>
    </recommendedName>
</protein>